<dbReference type="InterPro" id="IPR036890">
    <property type="entry name" value="HATPase_C_sf"/>
</dbReference>
<dbReference type="InterPro" id="IPR000014">
    <property type="entry name" value="PAS"/>
</dbReference>
<evidence type="ECO:0000256" key="2">
    <source>
        <dbReference type="ARBA" id="ARBA00012438"/>
    </source>
</evidence>
<dbReference type="EC" id="2.7.13.3" evidence="2"/>
<dbReference type="InterPro" id="IPR035965">
    <property type="entry name" value="PAS-like_dom_sf"/>
</dbReference>
<feature type="transmembrane region" description="Helical" evidence="9">
    <location>
        <begin position="41"/>
        <end position="62"/>
    </location>
</feature>
<dbReference type="SMART" id="SM00387">
    <property type="entry name" value="HATPase_c"/>
    <property type="match status" value="1"/>
</dbReference>
<reference evidence="12" key="1">
    <citation type="submission" date="2020-07" db="EMBL/GenBank/DDBJ databases">
        <title>Huge and variable diversity of episymbiotic CPR bacteria and DPANN archaea in groundwater ecosystems.</title>
        <authorList>
            <person name="He C.Y."/>
            <person name="Keren R."/>
            <person name="Whittaker M."/>
            <person name="Farag I.F."/>
            <person name="Doudna J."/>
            <person name="Cate J.H.D."/>
            <person name="Banfield J.F."/>
        </authorList>
    </citation>
    <scope>NUCLEOTIDE SEQUENCE</scope>
    <source>
        <strain evidence="12">NC_groundwater_1813_Pr3_B-0.1um_71_17</strain>
    </source>
</reference>
<comment type="caution">
    <text evidence="12">The sequence shown here is derived from an EMBL/GenBank/DDBJ whole genome shotgun (WGS) entry which is preliminary data.</text>
</comment>
<evidence type="ECO:0000259" key="10">
    <source>
        <dbReference type="PROSITE" id="PS50109"/>
    </source>
</evidence>
<keyword evidence="7" id="KW-0067">ATP-binding</keyword>
<dbReference type="Pfam" id="PF02518">
    <property type="entry name" value="HATPase_c"/>
    <property type="match status" value="1"/>
</dbReference>
<evidence type="ECO:0000256" key="8">
    <source>
        <dbReference type="ARBA" id="ARBA00023012"/>
    </source>
</evidence>
<dbReference type="Proteomes" id="UP000696931">
    <property type="component" value="Unassembled WGS sequence"/>
</dbReference>
<dbReference type="PRINTS" id="PR00344">
    <property type="entry name" value="BCTRLSENSOR"/>
</dbReference>
<dbReference type="SUPFAM" id="SSF55874">
    <property type="entry name" value="ATPase domain of HSP90 chaperone/DNA topoisomerase II/histidine kinase"/>
    <property type="match status" value="1"/>
</dbReference>
<feature type="transmembrane region" description="Helical" evidence="9">
    <location>
        <begin position="15"/>
        <end position="35"/>
    </location>
</feature>
<accession>A0A933SCH6</accession>
<name>A0A933SCH6_UNCEI</name>
<evidence type="ECO:0000313" key="13">
    <source>
        <dbReference type="Proteomes" id="UP000696931"/>
    </source>
</evidence>
<dbReference type="Gene3D" id="3.30.450.20">
    <property type="entry name" value="PAS domain"/>
    <property type="match status" value="1"/>
</dbReference>
<dbReference type="GO" id="GO:0005524">
    <property type="term" value="F:ATP binding"/>
    <property type="evidence" value="ECO:0007669"/>
    <property type="project" value="UniProtKB-KW"/>
</dbReference>
<protein>
    <recommendedName>
        <fullName evidence="2">histidine kinase</fullName>
        <ecNumber evidence="2">2.7.13.3</ecNumber>
    </recommendedName>
</protein>
<dbReference type="Gene3D" id="3.30.565.10">
    <property type="entry name" value="Histidine kinase-like ATPase, C-terminal domain"/>
    <property type="match status" value="1"/>
</dbReference>
<feature type="domain" description="PAS" evidence="11">
    <location>
        <begin position="122"/>
        <end position="170"/>
    </location>
</feature>
<dbReference type="CDD" id="cd00082">
    <property type="entry name" value="HisKA"/>
    <property type="match status" value="1"/>
</dbReference>
<evidence type="ECO:0000256" key="5">
    <source>
        <dbReference type="ARBA" id="ARBA00022741"/>
    </source>
</evidence>
<dbReference type="PANTHER" id="PTHR43065:SF46">
    <property type="entry name" value="C4-DICARBOXYLATE TRANSPORT SENSOR PROTEIN DCTB"/>
    <property type="match status" value="1"/>
</dbReference>
<dbReference type="EMBL" id="JACRIW010000058">
    <property type="protein sequence ID" value="MBI5169567.1"/>
    <property type="molecule type" value="Genomic_DNA"/>
</dbReference>
<proteinExistence type="predicted"/>
<evidence type="ECO:0000256" key="4">
    <source>
        <dbReference type="ARBA" id="ARBA00022679"/>
    </source>
</evidence>
<dbReference type="SUPFAM" id="SSF47384">
    <property type="entry name" value="Homodimeric domain of signal transducing histidine kinase"/>
    <property type="match status" value="1"/>
</dbReference>
<dbReference type="SUPFAM" id="SSF55785">
    <property type="entry name" value="PYP-like sensor domain (PAS domain)"/>
    <property type="match status" value="1"/>
</dbReference>
<organism evidence="12 13">
    <name type="scientific">Eiseniibacteriota bacterium</name>
    <dbReference type="NCBI Taxonomy" id="2212470"/>
    <lineage>
        <taxon>Bacteria</taxon>
        <taxon>Candidatus Eiseniibacteriota</taxon>
    </lineage>
</organism>
<dbReference type="PROSITE" id="PS50109">
    <property type="entry name" value="HIS_KIN"/>
    <property type="match status" value="1"/>
</dbReference>
<dbReference type="InterPro" id="IPR036097">
    <property type="entry name" value="HisK_dim/P_sf"/>
</dbReference>
<dbReference type="InterPro" id="IPR003661">
    <property type="entry name" value="HisK_dim/P_dom"/>
</dbReference>
<dbReference type="PROSITE" id="PS50112">
    <property type="entry name" value="PAS"/>
    <property type="match status" value="1"/>
</dbReference>
<dbReference type="AlphaFoldDB" id="A0A933SCH6"/>
<keyword evidence="5" id="KW-0547">Nucleotide-binding</keyword>
<keyword evidence="9" id="KW-1133">Transmembrane helix</keyword>
<evidence type="ECO:0000256" key="1">
    <source>
        <dbReference type="ARBA" id="ARBA00000085"/>
    </source>
</evidence>
<evidence type="ECO:0000256" key="6">
    <source>
        <dbReference type="ARBA" id="ARBA00022777"/>
    </source>
</evidence>
<feature type="domain" description="Histidine kinase" evidence="10">
    <location>
        <begin position="237"/>
        <end position="443"/>
    </location>
</feature>
<keyword evidence="3" id="KW-0597">Phosphoprotein</keyword>
<gene>
    <name evidence="12" type="ORF">HZA61_08775</name>
</gene>
<keyword evidence="9" id="KW-0812">Transmembrane</keyword>
<keyword evidence="6 12" id="KW-0418">Kinase</keyword>
<keyword evidence="9" id="KW-0472">Membrane</keyword>
<dbReference type="PANTHER" id="PTHR43065">
    <property type="entry name" value="SENSOR HISTIDINE KINASE"/>
    <property type="match status" value="1"/>
</dbReference>
<evidence type="ECO:0000256" key="7">
    <source>
        <dbReference type="ARBA" id="ARBA00022840"/>
    </source>
</evidence>
<dbReference type="InterPro" id="IPR003594">
    <property type="entry name" value="HATPase_dom"/>
</dbReference>
<dbReference type="GO" id="GO:0000155">
    <property type="term" value="F:phosphorelay sensor kinase activity"/>
    <property type="evidence" value="ECO:0007669"/>
    <property type="project" value="InterPro"/>
</dbReference>
<keyword evidence="8" id="KW-0902">Two-component regulatory system</keyword>
<evidence type="ECO:0000256" key="3">
    <source>
        <dbReference type="ARBA" id="ARBA00022553"/>
    </source>
</evidence>
<sequence>MGRPKKPRLSYDARVTWLALAGGAPAVVVAIVALSRWQADLGVRMLLGVAVLVSWLLGALAVRERATRSLQTLANLVAAVREGDTSIRARGADPFDSLGLAYFEVNALAEQGRQRRYEAFEAASLLRQVMESIDVALFAFDPSGKLRVVNRVGEEWLATPAERALGRSAVSLGVSGALAGEAPRIADLALGGRSGRFEIRRGVYRHEGRPHDLLVVSDLGRTLRDEERLAWQRLIRVLSHEINNSLAPIQSLAGSLQSGIERSGAAASEADLREGLAVIEARARSLARFLHAYAQLARLPAPRPGAVDVGEWVRRTAALESRLAVHVHPGESVTLQADGDQLDQLLINLVRNAADAASETGGAVSIGWRANDTGLVLEVVDDGPGITDGANLFVPFFTTKPEGSGIGLALARQIAEGHGGALSLANRDGVRGCVARLWLPLRPRQEDAR</sequence>
<dbReference type="InterPro" id="IPR004358">
    <property type="entry name" value="Sig_transdc_His_kin-like_C"/>
</dbReference>
<keyword evidence="4" id="KW-0808">Transferase</keyword>
<dbReference type="InterPro" id="IPR005467">
    <property type="entry name" value="His_kinase_dom"/>
</dbReference>
<evidence type="ECO:0000313" key="12">
    <source>
        <dbReference type="EMBL" id="MBI5169567.1"/>
    </source>
</evidence>
<evidence type="ECO:0000259" key="11">
    <source>
        <dbReference type="PROSITE" id="PS50112"/>
    </source>
</evidence>
<comment type="catalytic activity">
    <reaction evidence="1">
        <text>ATP + protein L-histidine = ADP + protein N-phospho-L-histidine.</text>
        <dbReference type="EC" id="2.7.13.3"/>
    </reaction>
</comment>
<evidence type="ECO:0000256" key="9">
    <source>
        <dbReference type="SAM" id="Phobius"/>
    </source>
</evidence>